<dbReference type="PRINTS" id="PR01436">
    <property type="entry name" value="NADHDHGNASE2"/>
</dbReference>
<evidence type="ECO:0000256" key="8">
    <source>
        <dbReference type="ARBA" id="ARBA00022792"/>
    </source>
</evidence>
<keyword evidence="9 17" id="KW-1278">Translocase</keyword>
<feature type="transmembrane region" description="Helical" evidence="17">
    <location>
        <begin position="58"/>
        <end position="78"/>
    </location>
</feature>
<feature type="transmembrane region" description="Helical" evidence="17">
    <location>
        <begin position="146"/>
        <end position="170"/>
    </location>
</feature>
<feature type="transmembrane region" description="Helical" evidence="17">
    <location>
        <begin position="323"/>
        <end position="339"/>
    </location>
</feature>
<comment type="subcellular location">
    <subcellularLocation>
        <location evidence="1 17">Mitochondrion inner membrane</location>
        <topology evidence="1 17">Multi-pass membrane protein</topology>
    </subcellularLocation>
</comment>
<organism evidence="19">
    <name type="scientific">Plaxiphora albida</name>
    <name type="common">Whitened chiton</name>
    <name type="synonym">Chiton albidus</name>
    <dbReference type="NCBI Taxonomy" id="256106"/>
    <lineage>
        <taxon>Eukaryota</taxon>
        <taxon>Metazoa</taxon>
        <taxon>Spiralia</taxon>
        <taxon>Lophotrochozoa</taxon>
        <taxon>Mollusca</taxon>
        <taxon>Polyplacophora</taxon>
        <taxon>Neoloricata</taxon>
        <taxon>Chitonida</taxon>
        <taxon>Acanthochitonina</taxon>
        <taxon>Mopaliidae</taxon>
        <taxon>Plaxiphora</taxon>
    </lineage>
</organism>
<feature type="transmembrane region" description="Helical" evidence="17">
    <location>
        <begin position="5"/>
        <end position="22"/>
    </location>
</feature>
<keyword evidence="10 17" id="KW-0249">Electron transport</keyword>
<dbReference type="PANTHER" id="PTHR46552">
    <property type="entry name" value="NADH-UBIQUINONE OXIDOREDUCTASE CHAIN 2"/>
    <property type="match status" value="1"/>
</dbReference>
<keyword evidence="7 17" id="KW-0812">Transmembrane</keyword>
<dbReference type="GO" id="GO:0006120">
    <property type="term" value="P:mitochondrial electron transport, NADH to ubiquinone"/>
    <property type="evidence" value="ECO:0007669"/>
    <property type="project" value="InterPro"/>
</dbReference>
<evidence type="ECO:0000256" key="3">
    <source>
        <dbReference type="ARBA" id="ARBA00012944"/>
    </source>
</evidence>
<dbReference type="InterPro" id="IPR050175">
    <property type="entry name" value="Complex_I_Subunit_2"/>
</dbReference>
<keyword evidence="8 17" id="KW-0999">Mitochondrion inner membrane</keyword>
<dbReference type="EC" id="7.1.1.2" evidence="3 17"/>
<evidence type="ECO:0000256" key="10">
    <source>
        <dbReference type="ARBA" id="ARBA00022982"/>
    </source>
</evidence>
<evidence type="ECO:0000256" key="16">
    <source>
        <dbReference type="ARBA" id="ARBA00049551"/>
    </source>
</evidence>
<comment type="function">
    <text evidence="17">Core subunit of the mitochondrial membrane respiratory chain NADH dehydrogenase (Complex I) which catalyzes electron transfer from NADH through the respiratory chain, using ubiquinone as an electron acceptor. Essential for the catalytic activity and assembly of complex I.</text>
</comment>
<feature type="domain" description="NADH:quinone oxidoreductase/Mrp antiporter transmembrane" evidence="18">
    <location>
        <begin position="24"/>
        <end position="286"/>
    </location>
</feature>
<keyword evidence="15 17" id="KW-0472">Membrane</keyword>
<evidence type="ECO:0000256" key="9">
    <source>
        <dbReference type="ARBA" id="ARBA00022967"/>
    </source>
</evidence>
<accession>A0A6H1PFX0</accession>
<comment type="catalytic activity">
    <reaction evidence="16 17">
        <text>a ubiquinone + NADH + 5 H(+)(in) = a ubiquinol + NAD(+) + 4 H(+)(out)</text>
        <dbReference type="Rhea" id="RHEA:29091"/>
        <dbReference type="Rhea" id="RHEA-COMP:9565"/>
        <dbReference type="Rhea" id="RHEA-COMP:9566"/>
        <dbReference type="ChEBI" id="CHEBI:15378"/>
        <dbReference type="ChEBI" id="CHEBI:16389"/>
        <dbReference type="ChEBI" id="CHEBI:17976"/>
        <dbReference type="ChEBI" id="CHEBI:57540"/>
        <dbReference type="ChEBI" id="CHEBI:57945"/>
        <dbReference type="EC" id="7.1.1.2"/>
    </reaction>
</comment>
<keyword evidence="11 17" id="KW-1133">Transmembrane helix</keyword>
<feature type="transmembrane region" description="Helical" evidence="17">
    <location>
        <begin position="279"/>
        <end position="302"/>
    </location>
</feature>
<proteinExistence type="inferred from homology"/>
<evidence type="ECO:0000256" key="5">
    <source>
        <dbReference type="ARBA" id="ARBA00022448"/>
    </source>
</evidence>
<feature type="transmembrane region" description="Helical" evidence="17">
    <location>
        <begin position="190"/>
        <end position="215"/>
    </location>
</feature>
<keyword evidence="13 17" id="KW-0830">Ubiquinone</keyword>
<evidence type="ECO:0000256" key="7">
    <source>
        <dbReference type="ARBA" id="ARBA00022692"/>
    </source>
</evidence>
<evidence type="ECO:0000256" key="12">
    <source>
        <dbReference type="ARBA" id="ARBA00023027"/>
    </source>
</evidence>
<evidence type="ECO:0000256" key="2">
    <source>
        <dbReference type="ARBA" id="ARBA00007012"/>
    </source>
</evidence>
<protein>
    <recommendedName>
        <fullName evidence="4 17">NADH-ubiquinone oxidoreductase chain 2</fullName>
        <ecNumber evidence="3 17">7.1.1.2</ecNumber>
    </recommendedName>
</protein>
<feature type="transmembrane region" description="Helical" evidence="17">
    <location>
        <begin position="243"/>
        <end position="267"/>
    </location>
</feature>
<evidence type="ECO:0000256" key="15">
    <source>
        <dbReference type="ARBA" id="ARBA00023136"/>
    </source>
</evidence>
<comment type="similarity">
    <text evidence="2 17">Belongs to the complex I subunit 2 family.</text>
</comment>
<evidence type="ECO:0000313" key="19">
    <source>
        <dbReference type="EMBL" id="QIZ12526.1"/>
    </source>
</evidence>
<evidence type="ECO:0000256" key="6">
    <source>
        <dbReference type="ARBA" id="ARBA00022660"/>
    </source>
</evidence>
<feature type="transmembrane region" description="Helical" evidence="17">
    <location>
        <begin position="28"/>
        <end position="46"/>
    </location>
</feature>
<keyword evidence="5" id="KW-0813">Transport</keyword>
<geneLocation type="mitochondrion" evidence="19"/>
<dbReference type="Pfam" id="PF00361">
    <property type="entry name" value="Proton_antipo_M"/>
    <property type="match status" value="1"/>
</dbReference>
<evidence type="ECO:0000256" key="14">
    <source>
        <dbReference type="ARBA" id="ARBA00023128"/>
    </source>
</evidence>
<evidence type="ECO:0000256" key="13">
    <source>
        <dbReference type="ARBA" id="ARBA00023075"/>
    </source>
</evidence>
<evidence type="ECO:0000256" key="4">
    <source>
        <dbReference type="ARBA" id="ARBA00021008"/>
    </source>
</evidence>
<reference evidence="19" key="1">
    <citation type="journal article" date="2020" name="BMC Evol. Biol.">
        <title>A mitogenomic phylogeny of chitons (Mollusca: Polyplacophora).</title>
        <authorList>
            <person name="Irisarri I."/>
            <person name="Uribe J.E."/>
            <person name="Eernisse D.J."/>
            <person name="Zardoya R."/>
        </authorList>
    </citation>
    <scope>NUCLEOTIDE SEQUENCE</scope>
</reference>
<gene>
    <name evidence="19" type="primary">ND2</name>
</gene>
<keyword evidence="6 17" id="KW-0679">Respiratory chain</keyword>
<dbReference type="PANTHER" id="PTHR46552:SF1">
    <property type="entry name" value="NADH-UBIQUINONE OXIDOREDUCTASE CHAIN 2"/>
    <property type="match status" value="1"/>
</dbReference>
<dbReference type="GO" id="GO:0005743">
    <property type="term" value="C:mitochondrial inner membrane"/>
    <property type="evidence" value="ECO:0007669"/>
    <property type="project" value="UniProtKB-SubCell"/>
</dbReference>
<dbReference type="InterPro" id="IPR001750">
    <property type="entry name" value="ND/Mrp_TM"/>
</dbReference>
<dbReference type="GO" id="GO:0008137">
    <property type="term" value="F:NADH dehydrogenase (ubiquinone) activity"/>
    <property type="evidence" value="ECO:0007669"/>
    <property type="project" value="UniProtKB-EC"/>
</dbReference>
<dbReference type="InterPro" id="IPR003917">
    <property type="entry name" value="NADH_UbQ_OxRdtase_chain2"/>
</dbReference>
<evidence type="ECO:0000256" key="1">
    <source>
        <dbReference type="ARBA" id="ARBA00004448"/>
    </source>
</evidence>
<keyword evidence="14 17" id="KW-0496">Mitochondrion</keyword>
<keyword evidence="12 17" id="KW-0520">NAD</keyword>
<evidence type="ECO:0000259" key="18">
    <source>
        <dbReference type="Pfam" id="PF00361"/>
    </source>
</evidence>
<name>A0A6H1PFX0_PLAAB</name>
<evidence type="ECO:0000256" key="17">
    <source>
        <dbReference type="RuleBase" id="RU003403"/>
    </source>
</evidence>
<sequence length="340" mass="38521">MTNFPFISLFTFILIFGTIFSISSTHWFSVWLGLELTLIGFVPIMVQKSKSGETESGVKYFLIQAISSVFLLFGVLIMSWNFCTWELNFLDSMAKSTLIFFGLFMKLGAAPFHFWIPGVVAGLSWNSNLILLTWQKITPLFMLSSFMNLHNSMLIIMTFSATFFGGIGGINQTSIRAILSYSSILHMGWILASTTISLSYCSIYFLLYSIIMIFISKTLNSEESMNNKNFSNIFLWNSSSRNFLSLLFLSLGGIPPLLGFFGKWMVLLTLMKESNTLPAMILIIGSMTTLYYYLILSFSLILTNQKMTLNKYPKNSIMKSMGISINVMGFLILLWLNTFL</sequence>
<dbReference type="EMBL" id="MN864050">
    <property type="protein sequence ID" value="QIZ12526.1"/>
    <property type="molecule type" value="Genomic_DNA"/>
</dbReference>
<dbReference type="AlphaFoldDB" id="A0A6H1PFX0"/>
<evidence type="ECO:0000256" key="11">
    <source>
        <dbReference type="ARBA" id="ARBA00022989"/>
    </source>
</evidence>
<feature type="transmembrane region" description="Helical" evidence="17">
    <location>
        <begin position="98"/>
        <end position="125"/>
    </location>
</feature>